<gene>
    <name evidence="1" type="ORF">H2198_008873</name>
</gene>
<evidence type="ECO:0000313" key="1">
    <source>
        <dbReference type="EMBL" id="KAJ9651875.1"/>
    </source>
</evidence>
<accession>A0ACC2ZW82</accession>
<reference evidence="1" key="1">
    <citation type="submission" date="2022-10" db="EMBL/GenBank/DDBJ databases">
        <title>Culturing micro-colonial fungi from biological soil crusts in the Mojave desert and describing Neophaeococcomyces mojavensis, and introducing the new genera and species Taxawa tesnikishii.</title>
        <authorList>
            <person name="Kurbessoian T."/>
            <person name="Stajich J.E."/>
        </authorList>
    </citation>
    <scope>NUCLEOTIDE SEQUENCE</scope>
    <source>
        <strain evidence="1">JES_112</strain>
    </source>
</reference>
<protein>
    <submittedName>
        <fullName evidence="1">Uncharacterized protein</fullName>
    </submittedName>
</protein>
<evidence type="ECO:0000313" key="2">
    <source>
        <dbReference type="Proteomes" id="UP001172386"/>
    </source>
</evidence>
<dbReference type="Proteomes" id="UP001172386">
    <property type="component" value="Unassembled WGS sequence"/>
</dbReference>
<dbReference type="EMBL" id="JAPDRQ010000231">
    <property type="protein sequence ID" value="KAJ9651875.1"/>
    <property type="molecule type" value="Genomic_DNA"/>
</dbReference>
<comment type="caution">
    <text evidence="1">The sequence shown here is derived from an EMBL/GenBank/DDBJ whole genome shotgun (WGS) entry which is preliminary data.</text>
</comment>
<organism evidence="1 2">
    <name type="scientific">Neophaeococcomyces mojaviensis</name>
    <dbReference type="NCBI Taxonomy" id="3383035"/>
    <lineage>
        <taxon>Eukaryota</taxon>
        <taxon>Fungi</taxon>
        <taxon>Dikarya</taxon>
        <taxon>Ascomycota</taxon>
        <taxon>Pezizomycotina</taxon>
        <taxon>Eurotiomycetes</taxon>
        <taxon>Chaetothyriomycetidae</taxon>
        <taxon>Chaetothyriales</taxon>
        <taxon>Chaetothyriales incertae sedis</taxon>
        <taxon>Neophaeococcomyces</taxon>
    </lineage>
</organism>
<proteinExistence type="predicted"/>
<keyword evidence="2" id="KW-1185">Reference proteome</keyword>
<name>A0ACC2ZW82_9EURO</name>
<sequence>MPNTFVFIAEEQQGGYSKSTLSSINAQVAKYAHQQRRVITKSKSAPSSPPTLGLTGDCQKDSAQRTQDDQLNKKTRRTSTSALTSARRGSKDAKGSGWRDGGEKLQRKAVPQRKGSKDVTSSDSIAQKKTNEDPEVEPESLEELFHQLCRITKSPVYQPFPFYLDLEEQRLVHFWFTSVLGDDLGMKLQPDTFQGPLIKYNMAFQVPLQWAITKAADQLSRKAGQSSAIVYRSKERALQRLQNILSDPNTTTDEAVGSVLQSIVHQTEFRKIHLKGMDAMIAARGGLNEVVHASEVTCSDHIFLMYTFAPYDILVFDELETLKQVFFSTLMRMQDQFHDFTHTTSRVDAWAAAADLADLNVIDGHMANWSYSQLRKRIFSPDTSIGRLIRQEYNRDASDEADFQYKARPFAALFQLAAMLLEFNSVAHRELFLRRLDQAAEKICTQCDVTGMPRILPGTFIFMAGHVCRQVQVELEFGERDAIGLAVVFNGVATLKIFGLLLESMRLRLYTYLQYWLLGLPASGSNPGSPLSSPSLSSPRPNDLTDEDMSAMSSVITHLWMQRMRKNSAPVEAMDYFSS</sequence>